<keyword evidence="2" id="KW-0675">Receptor</keyword>
<dbReference type="RefSeq" id="WP_090571726.1">
    <property type="nucleotide sequence ID" value="NZ_FMXZ01000073.1"/>
</dbReference>
<dbReference type="Gene3D" id="3.40.190.10">
    <property type="entry name" value="Periplasmic binding protein-like II"/>
    <property type="match status" value="1"/>
</dbReference>
<organism evidence="2 3">
    <name type="scientific">Belnapia rosea</name>
    <dbReference type="NCBI Taxonomy" id="938405"/>
    <lineage>
        <taxon>Bacteria</taxon>
        <taxon>Pseudomonadati</taxon>
        <taxon>Pseudomonadota</taxon>
        <taxon>Alphaproteobacteria</taxon>
        <taxon>Acetobacterales</taxon>
        <taxon>Roseomonadaceae</taxon>
        <taxon>Belnapia</taxon>
    </lineage>
</organism>
<keyword evidence="3" id="KW-1185">Reference proteome</keyword>
<dbReference type="Proteomes" id="UP000198925">
    <property type="component" value="Unassembled WGS sequence"/>
</dbReference>
<dbReference type="Gene3D" id="3.40.190.150">
    <property type="entry name" value="Bordetella uptake gene, domain 1"/>
    <property type="match status" value="1"/>
</dbReference>
<dbReference type="Pfam" id="PF03401">
    <property type="entry name" value="TctC"/>
    <property type="match status" value="1"/>
</dbReference>
<dbReference type="EMBL" id="FMZX01000022">
    <property type="protein sequence ID" value="SDE20198.1"/>
    <property type="molecule type" value="Genomic_DNA"/>
</dbReference>
<dbReference type="PANTHER" id="PTHR42928:SF5">
    <property type="entry name" value="BLR1237 PROTEIN"/>
    <property type="match status" value="1"/>
</dbReference>
<dbReference type="InterPro" id="IPR042100">
    <property type="entry name" value="Bug_dom1"/>
</dbReference>
<sequence>MAYGTITRRRAVLTSGASLAAPSVRAQAPYPAGQSVALVVALAPGGASDVIGRIVTQGLQERLGGTFFLEHRTGGSTSIAARYVARARPDGSTLFLGSVSTFALTPLTMRNPGYDPINDFTRITQACESLFLLAANPRWPSLEALLDAARARPESISYATWGIGTTSHLWMEDLCRRAGVRMLHVPYAGSPPAMTDTIAGRTDCLPALLAACKGHMEAGRLRGLAVPTATRPPQLPDVPTFIEKGFADFVSAVWYSVQGPPGMPALIVVRIRDALARHFADPAVQAFMAAQGMLPPEIGEGPLLARIRRELALHRELMVRAGVEPA</sequence>
<evidence type="ECO:0000313" key="3">
    <source>
        <dbReference type="Proteomes" id="UP000198925"/>
    </source>
</evidence>
<protein>
    <submittedName>
        <fullName evidence="2">Tripartite-type tricarboxylate transporter, receptor component TctC</fullName>
    </submittedName>
</protein>
<gene>
    <name evidence="2" type="ORF">SAMN04487779_102228</name>
</gene>
<dbReference type="OrthoDB" id="7242116at2"/>
<comment type="similarity">
    <text evidence="1">Belongs to the UPF0065 (bug) family.</text>
</comment>
<dbReference type="PANTHER" id="PTHR42928">
    <property type="entry name" value="TRICARBOXYLATE-BINDING PROTEIN"/>
    <property type="match status" value="1"/>
</dbReference>
<dbReference type="PIRSF" id="PIRSF017082">
    <property type="entry name" value="YflP"/>
    <property type="match status" value="1"/>
</dbReference>
<reference evidence="2 3" key="1">
    <citation type="submission" date="2016-10" db="EMBL/GenBank/DDBJ databases">
        <authorList>
            <person name="de Groot N.N."/>
        </authorList>
    </citation>
    <scope>NUCLEOTIDE SEQUENCE [LARGE SCALE GENOMIC DNA]</scope>
    <source>
        <strain evidence="2 3">CPCC 100156</strain>
    </source>
</reference>
<name>A0A1G7AZ83_9PROT</name>
<dbReference type="CDD" id="cd07012">
    <property type="entry name" value="PBP2_Bug_TTT"/>
    <property type="match status" value="1"/>
</dbReference>
<accession>A0A1G7AZ83</accession>
<proteinExistence type="inferred from homology"/>
<evidence type="ECO:0000313" key="2">
    <source>
        <dbReference type="EMBL" id="SDE20198.1"/>
    </source>
</evidence>
<dbReference type="STRING" id="938405.SAMN02927895_05756"/>
<dbReference type="InterPro" id="IPR005064">
    <property type="entry name" value="BUG"/>
</dbReference>
<evidence type="ECO:0000256" key="1">
    <source>
        <dbReference type="ARBA" id="ARBA00006987"/>
    </source>
</evidence>
<dbReference type="AlphaFoldDB" id="A0A1G7AZ83"/>